<gene>
    <name evidence="2" type="ORF">T440DRAFT_363853</name>
</gene>
<evidence type="ECO:0000313" key="2">
    <source>
        <dbReference type="EMBL" id="KAF2847724.1"/>
    </source>
</evidence>
<feature type="compositionally biased region" description="Polar residues" evidence="1">
    <location>
        <begin position="14"/>
        <end position="23"/>
    </location>
</feature>
<dbReference type="AlphaFoldDB" id="A0A6A7AY28"/>
<reference evidence="2" key="1">
    <citation type="submission" date="2020-01" db="EMBL/GenBank/DDBJ databases">
        <authorList>
            <consortium name="DOE Joint Genome Institute"/>
            <person name="Haridas S."/>
            <person name="Albert R."/>
            <person name="Binder M."/>
            <person name="Bloem J."/>
            <person name="Labutti K."/>
            <person name="Salamov A."/>
            <person name="Andreopoulos B."/>
            <person name="Baker S.E."/>
            <person name="Barry K."/>
            <person name="Bills G."/>
            <person name="Bluhm B.H."/>
            <person name="Cannon C."/>
            <person name="Castanera R."/>
            <person name="Culley D.E."/>
            <person name="Daum C."/>
            <person name="Ezra D."/>
            <person name="Gonzalez J.B."/>
            <person name="Henrissat B."/>
            <person name="Kuo A."/>
            <person name="Liang C."/>
            <person name="Lipzen A."/>
            <person name="Lutzoni F."/>
            <person name="Magnuson J."/>
            <person name="Mondo S."/>
            <person name="Nolan M."/>
            <person name="Ohm R."/>
            <person name="Pangilinan J."/>
            <person name="Park H.-J."/>
            <person name="Ramirez L."/>
            <person name="Alfaro M."/>
            <person name="Sun H."/>
            <person name="Tritt A."/>
            <person name="Yoshinaga Y."/>
            <person name="Zwiers L.-H."/>
            <person name="Turgeon B.G."/>
            <person name="Goodwin S.B."/>
            <person name="Spatafora J.W."/>
            <person name="Crous P.W."/>
            <person name="Grigoriev I.V."/>
        </authorList>
    </citation>
    <scope>NUCLEOTIDE SEQUENCE</scope>
    <source>
        <strain evidence="2">IPT5</strain>
    </source>
</reference>
<dbReference type="Pfam" id="PF11937">
    <property type="entry name" value="DUF3455"/>
    <property type="match status" value="1"/>
</dbReference>
<feature type="non-terminal residue" evidence="2">
    <location>
        <position position="179"/>
    </location>
</feature>
<name>A0A6A7AY28_9PLEO</name>
<evidence type="ECO:0008006" key="4">
    <source>
        <dbReference type="Google" id="ProtNLM"/>
    </source>
</evidence>
<feature type="region of interest" description="Disordered" evidence="1">
    <location>
        <begin position="1"/>
        <end position="23"/>
    </location>
</feature>
<dbReference type="Proteomes" id="UP000799423">
    <property type="component" value="Unassembled WGS sequence"/>
</dbReference>
<organism evidence="2 3">
    <name type="scientific">Plenodomus tracheiphilus IPT5</name>
    <dbReference type="NCBI Taxonomy" id="1408161"/>
    <lineage>
        <taxon>Eukaryota</taxon>
        <taxon>Fungi</taxon>
        <taxon>Dikarya</taxon>
        <taxon>Ascomycota</taxon>
        <taxon>Pezizomycotina</taxon>
        <taxon>Dothideomycetes</taxon>
        <taxon>Pleosporomycetidae</taxon>
        <taxon>Pleosporales</taxon>
        <taxon>Pleosporineae</taxon>
        <taxon>Leptosphaeriaceae</taxon>
        <taxon>Plenodomus</taxon>
    </lineage>
</organism>
<keyword evidence="3" id="KW-1185">Reference proteome</keyword>
<dbReference type="EMBL" id="MU006323">
    <property type="protein sequence ID" value="KAF2847724.1"/>
    <property type="molecule type" value="Genomic_DNA"/>
</dbReference>
<accession>A0A6A7AY28</accession>
<dbReference type="OrthoDB" id="1859733at2759"/>
<evidence type="ECO:0000256" key="1">
    <source>
        <dbReference type="SAM" id="MobiDB-lite"/>
    </source>
</evidence>
<sequence>APEDSTAPLCDLSRVTQPPNTLTPPSASMRLVLIALGEGTQNYTCASPTSAPSPIGAVAQLYDASCALAFNPTTATTDLASVQNAPAIGTHFFVDNTTPDFDIAALGNTQTKKVEDMGAPDATKDVKWLRLQAQSAGTTSEVKMIYRLSTSGGLAPATCEGKGVGEVVTVAYKAQYWVY</sequence>
<dbReference type="InterPro" id="IPR021851">
    <property type="entry name" value="DUF3455"/>
</dbReference>
<protein>
    <recommendedName>
        <fullName evidence="4">Malate dehydrogenase</fullName>
    </recommendedName>
</protein>
<evidence type="ECO:0000313" key="3">
    <source>
        <dbReference type="Proteomes" id="UP000799423"/>
    </source>
</evidence>
<feature type="non-terminal residue" evidence="2">
    <location>
        <position position="1"/>
    </location>
</feature>
<dbReference type="PANTHER" id="PTHR35567">
    <property type="entry name" value="MALATE DEHYDROGENASE (AFU_ORTHOLOGUE AFUA_2G13800)"/>
    <property type="match status" value="1"/>
</dbReference>
<proteinExistence type="predicted"/>
<dbReference type="PANTHER" id="PTHR35567:SF11">
    <property type="entry name" value="MALATE DEHYDROGENASE (AFU_ORTHOLOGUE AFUA_2G13800)"/>
    <property type="match status" value="1"/>
</dbReference>